<dbReference type="Proteomes" id="UP000249661">
    <property type="component" value="Unassembled WGS sequence"/>
</dbReference>
<organism evidence="1 2">
    <name type="scientific">Aspergillus aculeatinus CBS 121060</name>
    <dbReference type="NCBI Taxonomy" id="1448322"/>
    <lineage>
        <taxon>Eukaryota</taxon>
        <taxon>Fungi</taxon>
        <taxon>Dikarya</taxon>
        <taxon>Ascomycota</taxon>
        <taxon>Pezizomycotina</taxon>
        <taxon>Eurotiomycetes</taxon>
        <taxon>Eurotiomycetidae</taxon>
        <taxon>Eurotiales</taxon>
        <taxon>Aspergillaceae</taxon>
        <taxon>Aspergillus</taxon>
        <taxon>Aspergillus subgen. Circumdati</taxon>
    </lineage>
</organism>
<keyword evidence="2" id="KW-1185">Reference proteome</keyword>
<proteinExistence type="predicted"/>
<gene>
    <name evidence="1" type="ORF">BO66DRAFT_364593</name>
</gene>
<sequence length="545" mass="60738">MNMEPIQVSTCILAIVLGVTGHLGLLIHSEWDVYAFPILATLGLGPAVVLFLLAGAGYSNAFWLTLNAVVSFDASLCLSIAVYRYFFHALRRFPGPKLARISALWSIKAAVVDAKWHLRVQELHRQYGTFVRIKPREISIDDPAAIKAIHGPGTSCVKGPFYDLNYPHHSLQMTRDKAFHSKRRRLWDRGFTPRALAGYEPFILDHCRVLVELISSRAPHKQEVNELIAGFTWDSMGILAFGKSFNMLQGAPPSNIQQMKDLGRIASVLQCASWIAQLVRNSPGLRAKNQLWLNWCSEQLEKRKKMELDHKDLFSYLIDGALANYEGQTKSEIDQDLVYDSELVITAGSDTTAATVSALLYLLAQHPDKLQKLQQEVDSCVSAGETITHAALAGKPWLESCINEGLRMYPSVASGVPRETGPEGLMVAGVYIPPRTIVSTPTYAIHRDPRNSVDPDSFVPERWSSKPEMILCKEAFKSFSSGKYACAGKQFAMMEMRLVVATIVKNFDLEFPPGEGQEPLEKVGHGVLDCFTAHIPDYHLIFRPR</sequence>
<evidence type="ECO:0000313" key="2">
    <source>
        <dbReference type="Proteomes" id="UP000249661"/>
    </source>
</evidence>
<evidence type="ECO:0000313" key="1">
    <source>
        <dbReference type="EMBL" id="RAH74450.1"/>
    </source>
</evidence>
<name>A0ACD1HLH6_9EURO</name>
<dbReference type="EMBL" id="KZ824935">
    <property type="protein sequence ID" value="RAH74450.1"/>
    <property type="molecule type" value="Genomic_DNA"/>
</dbReference>
<reference evidence="1" key="1">
    <citation type="submission" date="2018-02" db="EMBL/GenBank/DDBJ databases">
        <title>The genomes of Aspergillus section Nigri reveals drivers in fungal speciation.</title>
        <authorList>
            <consortium name="DOE Joint Genome Institute"/>
            <person name="Vesth T.C."/>
            <person name="Nybo J."/>
            <person name="Theobald S."/>
            <person name="Brandl J."/>
            <person name="Frisvad J.C."/>
            <person name="Nielsen K.F."/>
            <person name="Lyhne E.K."/>
            <person name="Kogle M.E."/>
            <person name="Kuo A."/>
            <person name="Riley R."/>
            <person name="Clum A."/>
            <person name="Nolan M."/>
            <person name="Lipzen A."/>
            <person name="Salamov A."/>
            <person name="Henrissat B."/>
            <person name="Wiebenga A."/>
            <person name="De vries R.P."/>
            <person name="Grigoriev I.V."/>
            <person name="Mortensen U.H."/>
            <person name="Andersen M.R."/>
            <person name="Baker S.E."/>
        </authorList>
    </citation>
    <scope>NUCLEOTIDE SEQUENCE</scope>
    <source>
        <strain evidence="1">CBS 121060</strain>
    </source>
</reference>
<protein>
    <submittedName>
        <fullName evidence="1">Cytochrome P450</fullName>
    </submittedName>
</protein>
<accession>A0ACD1HLH6</accession>